<dbReference type="RefSeq" id="WP_159429327.1">
    <property type="nucleotide sequence ID" value="NZ_FNPG01000010.1"/>
</dbReference>
<organism evidence="2 3">
    <name type="scientific">Lachnobacterium bovis DSM 14045</name>
    <dbReference type="NCBI Taxonomy" id="1122142"/>
    <lineage>
        <taxon>Bacteria</taxon>
        <taxon>Bacillati</taxon>
        <taxon>Bacillota</taxon>
        <taxon>Clostridia</taxon>
        <taxon>Lachnospirales</taxon>
        <taxon>Lachnospiraceae</taxon>
        <taxon>Lachnobacterium</taxon>
    </lineage>
</organism>
<dbReference type="Pfam" id="PF20076">
    <property type="entry name" value="DUF6472"/>
    <property type="match status" value="1"/>
</dbReference>
<accession>A0A1H3I044</accession>
<evidence type="ECO:0000313" key="2">
    <source>
        <dbReference type="EMBL" id="SDY21077.1"/>
    </source>
</evidence>
<dbReference type="EMBL" id="FNPG01000010">
    <property type="protein sequence ID" value="SDY21077.1"/>
    <property type="molecule type" value="Genomic_DNA"/>
</dbReference>
<proteinExistence type="predicted"/>
<protein>
    <recommendedName>
        <fullName evidence="1">DUF6472 domain-containing protein</fullName>
    </recommendedName>
</protein>
<dbReference type="eggNOG" id="ENOG5033A60">
    <property type="taxonomic scope" value="Bacteria"/>
</dbReference>
<name>A0A1H3I044_9FIRM</name>
<dbReference type="AlphaFoldDB" id="A0A1H3I044"/>
<dbReference type="OrthoDB" id="1823132at2"/>
<dbReference type="InterPro" id="IPR045525">
    <property type="entry name" value="DUF6472"/>
</dbReference>
<sequence length="56" mass="6807">MICDTCAYNEYDDDDEEYYCSVNMDEDEMARFMQSSYKNCPFYKSGDEYKVVRHQM</sequence>
<evidence type="ECO:0000313" key="3">
    <source>
        <dbReference type="Proteomes" id="UP000183918"/>
    </source>
</evidence>
<gene>
    <name evidence="2" type="ORF">SAMN02910414_01027</name>
</gene>
<dbReference type="STRING" id="1122142.SAMN02910414_01027"/>
<dbReference type="Proteomes" id="UP000183918">
    <property type="component" value="Unassembled WGS sequence"/>
</dbReference>
<reference evidence="2 3" key="1">
    <citation type="submission" date="2016-10" db="EMBL/GenBank/DDBJ databases">
        <authorList>
            <person name="de Groot N.N."/>
        </authorList>
    </citation>
    <scope>NUCLEOTIDE SEQUENCE [LARGE SCALE GENOMIC DNA]</scope>
    <source>
        <strain evidence="2 3">DSM 14045</strain>
    </source>
</reference>
<evidence type="ECO:0000259" key="1">
    <source>
        <dbReference type="Pfam" id="PF20076"/>
    </source>
</evidence>
<keyword evidence="3" id="KW-1185">Reference proteome</keyword>
<feature type="domain" description="DUF6472" evidence="1">
    <location>
        <begin position="3"/>
        <end position="56"/>
    </location>
</feature>